<sequence>MNRNEVALTILCAILSNSERWREISKLAGEKSLTRTGLNNDELTAKNINKAFKIADQFIAACADKNGEHSPL</sequence>
<evidence type="ECO:0000313" key="1">
    <source>
        <dbReference type="EMBL" id="MFD1121869.1"/>
    </source>
</evidence>
<dbReference type="Proteomes" id="UP001597206">
    <property type="component" value="Unassembled WGS sequence"/>
</dbReference>
<name>A0ABW3P6P1_9PROT</name>
<accession>A0ABW3P6P1</accession>
<comment type="caution">
    <text evidence="1">The sequence shown here is derived from an EMBL/GenBank/DDBJ whole genome shotgun (WGS) entry which is preliminary data.</text>
</comment>
<evidence type="ECO:0008006" key="3">
    <source>
        <dbReference type="Google" id="ProtNLM"/>
    </source>
</evidence>
<keyword evidence="2" id="KW-1185">Reference proteome</keyword>
<evidence type="ECO:0000313" key="2">
    <source>
        <dbReference type="Proteomes" id="UP001597206"/>
    </source>
</evidence>
<protein>
    <recommendedName>
        <fullName evidence="3">Transposase</fullName>
    </recommendedName>
</protein>
<reference evidence="2" key="1">
    <citation type="journal article" date="2019" name="Int. J. Syst. Evol. Microbiol.">
        <title>The Global Catalogue of Microorganisms (GCM) 10K type strain sequencing project: providing services to taxonomists for standard genome sequencing and annotation.</title>
        <authorList>
            <consortium name="The Broad Institute Genomics Platform"/>
            <consortium name="The Broad Institute Genome Sequencing Center for Infectious Disease"/>
            <person name="Wu L."/>
            <person name="Ma J."/>
        </authorList>
    </citation>
    <scope>NUCLEOTIDE SEQUENCE [LARGE SCALE GENOMIC DNA]</scope>
    <source>
        <strain evidence="2">CCUG 58411</strain>
    </source>
</reference>
<organism evidence="1 2">
    <name type="scientific">Methylophilus flavus</name>
    <dbReference type="NCBI Taxonomy" id="640084"/>
    <lineage>
        <taxon>Bacteria</taxon>
        <taxon>Pseudomonadati</taxon>
        <taxon>Pseudomonadota</taxon>
        <taxon>Betaproteobacteria</taxon>
        <taxon>Nitrosomonadales</taxon>
        <taxon>Methylophilaceae</taxon>
        <taxon>Methylophilus</taxon>
    </lineage>
</organism>
<dbReference type="RefSeq" id="WP_379031383.1">
    <property type="nucleotide sequence ID" value="NZ_JBHTLN010000001.1"/>
</dbReference>
<proteinExistence type="predicted"/>
<dbReference type="EMBL" id="JBHTLN010000001">
    <property type="protein sequence ID" value="MFD1121869.1"/>
    <property type="molecule type" value="Genomic_DNA"/>
</dbReference>
<gene>
    <name evidence="1" type="ORF">ACFQ2T_05090</name>
</gene>